<dbReference type="AlphaFoldDB" id="A0A381P515"/>
<sequence>MSKRMAVLLAVLCVTAAQGVISTVAAQNRTSNARWVVPRTPDGHPDLQGNWTNQTLTTLERGAGQGPVYTPEQVAQIEQGSVARFVAGEQPSDPSRRAPGAGGSVDIAPYNNVYFEFGHRVAVVNGEARTSLITFPSDGRIPAFTTAGESQIQQARDLKRQFEEFDHPELRPFAERCIVSYGSPGGPPMLPTTGYNSNYTIVQTPDHVLIMTEMVHDARIIRIGDGPRLPPHVRPWFGDSWGRWEGDVLVVETTNMNPRQEFSANVGATLFGAQDPHPSAQMKVTERFSRVDEETILYEFTVDDPTVYTETWGGQIPMTALHDNLYEYACQEGNYGLQNVLSGARYQERMEAQGATDSRRD</sequence>
<accession>A0A381P515</accession>
<reference evidence="1" key="1">
    <citation type="submission" date="2018-05" db="EMBL/GenBank/DDBJ databases">
        <authorList>
            <person name="Lanie J.A."/>
            <person name="Ng W.-L."/>
            <person name="Kazmierczak K.M."/>
            <person name="Andrzejewski T.M."/>
            <person name="Davidsen T.M."/>
            <person name="Wayne K.J."/>
            <person name="Tettelin H."/>
            <person name="Glass J.I."/>
            <person name="Rusch D."/>
            <person name="Podicherti R."/>
            <person name="Tsui H.-C.T."/>
            <person name="Winkler M.E."/>
        </authorList>
    </citation>
    <scope>NUCLEOTIDE SEQUENCE</scope>
</reference>
<protein>
    <submittedName>
        <fullName evidence="1">Uncharacterized protein</fullName>
    </submittedName>
</protein>
<organism evidence="1">
    <name type="scientific">marine metagenome</name>
    <dbReference type="NCBI Taxonomy" id="408172"/>
    <lineage>
        <taxon>unclassified sequences</taxon>
        <taxon>metagenomes</taxon>
        <taxon>ecological metagenomes</taxon>
    </lineage>
</organism>
<evidence type="ECO:0000313" key="1">
    <source>
        <dbReference type="EMBL" id="SUZ62032.1"/>
    </source>
</evidence>
<gene>
    <name evidence="1" type="ORF">METZ01_LOCUS14886</name>
</gene>
<dbReference type="EMBL" id="UINC01000843">
    <property type="protein sequence ID" value="SUZ62032.1"/>
    <property type="molecule type" value="Genomic_DNA"/>
</dbReference>
<name>A0A381P515_9ZZZZ</name>
<proteinExistence type="predicted"/>